<dbReference type="PANTHER" id="PTHR35204">
    <property type="entry name" value="YALI0A21131P"/>
    <property type="match status" value="1"/>
</dbReference>
<feature type="signal peptide" evidence="2">
    <location>
        <begin position="1"/>
        <end position="27"/>
    </location>
</feature>
<evidence type="ECO:0000256" key="1">
    <source>
        <dbReference type="SAM" id="MobiDB-lite"/>
    </source>
</evidence>
<dbReference type="EMBL" id="ML732267">
    <property type="protein sequence ID" value="KAB8071645.1"/>
    <property type="molecule type" value="Genomic_DNA"/>
</dbReference>
<evidence type="ECO:0000256" key="2">
    <source>
        <dbReference type="SAM" id="SignalP"/>
    </source>
</evidence>
<feature type="compositionally biased region" description="Basic and acidic residues" evidence="1">
    <location>
        <begin position="122"/>
        <end position="136"/>
    </location>
</feature>
<proteinExistence type="predicted"/>
<accession>A0A5N5WV34</accession>
<gene>
    <name evidence="3" type="ORF">BDV29DRAFT_197258</name>
</gene>
<keyword evidence="4" id="KW-1185">Reference proteome</keyword>
<feature type="chain" id="PRO_5024963249" evidence="2">
    <location>
        <begin position="28"/>
        <end position="557"/>
    </location>
</feature>
<protein>
    <submittedName>
        <fullName evidence="3">Uncharacterized protein</fullName>
    </submittedName>
</protein>
<keyword evidence="2" id="KW-0732">Signal</keyword>
<dbReference type="Proteomes" id="UP000326565">
    <property type="component" value="Unassembled WGS sequence"/>
</dbReference>
<dbReference type="OrthoDB" id="10261782at2759"/>
<evidence type="ECO:0000313" key="3">
    <source>
        <dbReference type="EMBL" id="KAB8071645.1"/>
    </source>
</evidence>
<reference evidence="3 4" key="1">
    <citation type="submission" date="2019-04" db="EMBL/GenBank/DDBJ databases">
        <title>Friends and foes A comparative genomics study of 23 Aspergillus species from section Flavi.</title>
        <authorList>
            <consortium name="DOE Joint Genome Institute"/>
            <person name="Kjaerbolling I."/>
            <person name="Vesth T."/>
            <person name="Frisvad J.C."/>
            <person name="Nybo J.L."/>
            <person name="Theobald S."/>
            <person name="Kildgaard S."/>
            <person name="Isbrandt T."/>
            <person name="Kuo A."/>
            <person name="Sato A."/>
            <person name="Lyhne E.K."/>
            <person name="Kogle M.E."/>
            <person name="Wiebenga A."/>
            <person name="Kun R.S."/>
            <person name="Lubbers R.J."/>
            <person name="Makela M.R."/>
            <person name="Barry K."/>
            <person name="Chovatia M."/>
            <person name="Clum A."/>
            <person name="Daum C."/>
            <person name="Haridas S."/>
            <person name="He G."/>
            <person name="LaButti K."/>
            <person name="Lipzen A."/>
            <person name="Mondo S."/>
            <person name="Riley R."/>
            <person name="Salamov A."/>
            <person name="Simmons B.A."/>
            <person name="Magnuson J.K."/>
            <person name="Henrissat B."/>
            <person name="Mortensen U.H."/>
            <person name="Larsen T.O."/>
            <person name="Devries R.P."/>
            <person name="Grigoriev I.V."/>
            <person name="Machida M."/>
            <person name="Baker S.E."/>
            <person name="Andersen M.R."/>
        </authorList>
    </citation>
    <scope>NUCLEOTIDE SEQUENCE [LARGE SCALE GENOMIC DNA]</scope>
    <source>
        <strain evidence="3 4">CBS 151.66</strain>
    </source>
</reference>
<name>A0A5N5WV34_9EURO</name>
<sequence length="557" mass="61627">MAGSTNIGVLLPTLLLLFSLQISIITASGLDFPPNANHIFNAIHSSMRQWGSSLHHNGMSFFLAAVPAGTQFYHGNASPNPVNGTEWLAFEPEHALVFARPFRHGTPPGKGPHKRSQVTLQPEHEVSGNDQKKEQHQNQTGWLHTYMAAKDLRLLYIDGMSAAKTENGTLDSQDRILLRDALAGKPGMLEKERADLVCRMTQDNYEGRLDGVIRMEAGFEIILCNFARDLNEVRVTQVKSDDKGDHPRPGKGKGKGKKGDPDGGMLWLKAIAARYNGIGGNRVILNYDNFVTAYTYGLDLFRSSGGTNNSLPRLKHLFADELGPIRNDLDRLIMDHDPSRSSFNWQTIADMVVQRYAHELRYLASGQLSTLQELHREIENSLGPFVDYSNRDAGLEADRCSLQFLPAGVPTDGLAGDAIRSVARSICSTMIAAWHETSYGTAVGYFQSLISYLSWTTWKECSGCADNEICVVPIWPMGTVEDYEHPQCRDASRPSGQGRRYWGGRGGPDGPEGPGEPRHQNWLQKMKHCLQGMLRSAHDHSIPSNVGQKGDFGASFR</sequence>
<organism evidence="3 4">
    <name type="scientific">Aspergillus leporis</name>
    <dbReference type="NCBI Taxonomy" id="41062"/>
    <lineage>
        <taxon>Eukaryota</taxon>
        <taxon>Fungi</taxon>
        <taxon>Dikarya</taxon>
        <taxon>Ascomycota</taxon>
        <taxon>Pezizomycotina</taxon>
        <taxon>Eurotiomycetes</taxon>
        <taxon>Eurotiomycetidae</taxon>
        <taxon>Eurotiales</taxon>
        <taxon>Aspergillaceae</taxon>
        <taxon>Aspergillus</taxon>
        <taxon>Aspergillus subgen. Circumdati</taxon>
    </lineage>
</organism>
<feature type="compositionally biased region" description="Basic and acidic residues" evidence="1">
    <location>
        <begin position="239"/>
        <end position="248"/>
    </location>
</feature>
<feature type="compositionally biased region" description="Gly residues" evidence="1">
    <location>
        <begin position="501"/>
        <end position="513"/>
    </location>
</feature>
<dbReference type="PANTHER" id="PTHR35204:SF1">
    <property type="entry name" value="ENTEROTOXIN"/>
    <property type="match status" value="1"/>
</dbReference>
<feature type="region of interest" description="Disordered" evidence="1">
    <location>
        <begin position="486"/>
        <end position="519"/>
    </location>
</feature>
<dbReference type="AlphaFoldDB" id="A0A5N5WV34"/>
<feature type="region of interest" description="Disordered" evidence="1">
    <location>
        <begin position="237"/>
        <end position="261"/>
    </location>
</feature>
<dbReference type="InterPro" id="IPR038921">
    <property type="entry name" value="YOR389W-like"/>
</dbReference>
<feature type="region of interest" description="Disordered" evidence="1">
    <location>
        <begin position="101"/>
        <end position="136"/>
    </location>
</feature>
<evidence type="ECO:0000313" key="4">
    <source>
        <dbReference type="Proteomes" id="UP000326565"/>
    </source>
</evidence>